<dbReference type="InterPro" id="IPR001509">
    <property type="entry name" value="Epimerase_deHydtase"/>
</dbReference>
<evidence type="ECO:0000256" key="2">
    <source>
        <dbReference type="SAM" id="MobiDB-lite"/>
    </source>
</evidence>
<reference evidence="5" key="3">
    <citation type="submission" date="2021-03" db="EMBL/GenBank/DDBJ databases">
        <title>Genomic Encyclopedia of Type Strains, Phase IV (KMG-IV): sequencing the most valuable type-strain genomes for metagenomic binning, comparative biology and taxonomic classification.</title>
        <authorList>
            <person name="Goeker M."/>
        </authorList>
    </citation>
    <scope>NUCLEOTIDE SEQUENCE</scope>
    <source>
        <strain evidence="5">DSM 22443</strain>
    </source>
</reference>
<dbReference type="Pfam" id="PF01370">
    <property type="entry name" value="Epimerase"/>
    <property type="match status" value="1"/>
</dbReference>
<dbReference type="Proteomes" id="UP000614609">
    <property type="component" value="Unassembled WGS sequence"/>
</dbReference>
<dbReference type="RefSeq" id="WP_188870478.1">
    <property type="nucleotide sequence ID" value="NZ_BMOO01000002.1"/>
</dbReference>
<evidence type="ECO:0000313" key="4">
    <source>
        <dbReference type="EMBL" id="GGM61897.1"/>
    </source>
</evidence>
<reference evidence="4" key="1">
    <citation type="journal article" date="2014" name="Int. J. Syst. Evol. Microbiol.">
        <title>Complete genome sequence of Corynebacterium casei LMG S-19264T (=DSM 44701T), isolated from a smear-ripened cheese.</title>
        <authorList>
            <consortium name="US DOE Joint Genome Institute (JGI-PGF)"/>
            <person name="Walter F."/>
            <person name="Albersmeier A."/>
            <person name="Kalinowski J."/>
            <person name="Ruckert C."/>
        </authorList>
    </citation>
    <scope>NUCLEOTIDE SEQUENCE</scope>
    <source>
        <strain evidence="4">JCM 16108</strain>
    </source>
</reference>
<evidence type="ECO:0000256" key="1">
    <source>
        <dbReference type="ARBA" id="ARBA00007637"/>
    </source>
</evidence>
<feature type="region of interest" description="Disordered" evidence="2">
    <location>
        <begin position="306"/>
        <end position="330"/>
    </location>
</feature>
<evidence type="ECO:0000313" key="5">
    <source>
        <dbReference type="EMBL" id="MBP1954537.1"/>
    </source>
</evidence>
<evidence type="ECO:0000313" key="6">
    <source>
        <dbReference type="Proteomes" id="UP000614609"/>
    </source>
</evidence>
<gene>
    <name evidence="4" type="ORF">GCM10009017_09930</name>
    <name evidence="5" type="ORF">J2752_001449</name>
</gene>
<comment type="similarity">
    <text evidence="1">Belongs to the NAD(P)-dependent epimerase/dehydratase family.</text>
</comment>
<dbReference type="AlphaFoldDB" id="A0A830FMK6"/>
<protein>
    <submittedName>
        <fullName evidence="4 5">Epimerase</fullName>
    </submittedName>
</protein>
<feature type="domain" description="NAD-dependent epimerase/dehydratase" evidence="3">
    <location>
        <begin position="4"/>
        <end position="225"/>
    </location>
</feature>
<dbReference type="SUPFAM" id="SSF51735">
    <property type="entry name" value="NAD(P)-binding Rossmann-fold domains"/>
    <property type="match status" value="1"/>
</dbReference>
<proteinExistence type="inferred from homology"/>
<dbReference type="InterPro" id="IPR036291">
    <property type="entry name" value="NAD(P)-bd_dom_sf"/>
</dbReference>
<evidence type="ECO:0000259" key="3">
    <source>
        <dbReference type="Pfam" id="PF01370"/>
    </source>
</evidence>
<name>A0A830FMK6_9EURY</name>
<keyword evidence="6" id="KW-1185">Reference proteome</keyword>
<dbReference type="Gene3D" id="3.40.50.720">
    <property type="entry name" value="NAD(P)-binding Rossmann-like Domain"/>
    <property type="match status" value="1"/>
</dbReference>
<dbReference type="PANTHER" id="PTHR43000">
    <property type="entry name" value="DTDP-D-GLUCOSE 4,6-DEHYDRATASE-RELATED"/>
    <property type="match status" value="1"/>
</dbReference>
<accession>A0A830FMK6</accession>
<dbReference type="EMBL" id="JAGGKO010000002">
    <property type="protein sequence ID" value="MBP1954537.1"/>
    <property type="molecule type" value="Genomic_DNA"/>
</dbReference>
<comment type="caution">
    <text evidence="4">The sequence shown here is derived from an EMBL/GenBank/DDBJ whole genome shotgun (WGS) entry which is preliminary data.</text>
</comment>
<sequence>MSDVLVIGGTRFIGRHVVAELLDHEYAVTVFTRGTHPSPFADDPRVEHVTGDRRDDAAVERVAETVDPDAVVDNVAFYPADVETAVRVFDDVDAYVYVSSVAAYDPEHVLRTESNTPLVPCSPAEATDDSFETYGPRKAEADRVALAAADEHGTPAMSVRPTMVYGPHNHLGFVRYWVDRVLDHDRVVVPGDGSYVCHRTYVADVASAVRIVLERGDPGEAYNVADQRPVTMTQFLDRVADAADTAVDPVYAGPRDLAAADLDRAAFPLYMGTPFVMPTEKLASLGWASTPVPEAMAATVADHREHGLDYDDGPSRAAERRVRDALDALD</sequence>
<reference evidence="4" key="2">
    <citation type="submission" date="2020-09" db="EMBL/GenBank/DDBJ databases">
        <authorList>
            <person name="Sun Q."/>
            <person name="Ohkuma M."/>
        </authorList>
    </citation>
    <scope>NUCLEOTIDE SEQUENCE</scope>
    <source>
        <strain evidence="4">JCM 16108</strain>
    </source>
</reference>
<dbReference type="EMBL" id="BMOO01000002">
    <property type="protein sequence ID" value="GGM61897.1"/>
    <property type="molecule type" value="Genomic_DNA"/>
</dbReference>
<dbReference type="Proteomes" id="UP000765891">
    <property type="component" value="Unassembled WGS sequence"/>
</dbReference>
<organism evidence="4 6">
    <name type="scientific">Halarchaeum rubridurum</name>
    <dbReference type="NCBI Taxonomy" id="489911"/>
    <lineage>
        <taxon>Archaea</taxon>
        <taxon>Methanobacteriati</taxon>
        <taxon>Methanobacteriota</taxon>
        <taxon>Stenosarchaea group</taxon>
        <taxon>Halobacteria</taxon>
        <taxon>Halobacteriales</taxon>
        <taxon>Halobacteriaceae</taxon>
    </lineage>
</organism>